<dbReference type="Proteomes" id="UP000252770">
    <property type="component" value="Unassembled WGS sequence"/>
</dbReference>
<keyword evidence="1" id="KW-1133">Transmembrane helix</keyword>
<accession>A0A367YRB3</accession>
<keyword evidence="1" id="KW-0812">Transmembrane</keyword>
<organism evidence="3 4">
    <name type="scientific">Desertihabitans brevis</name>
    <dbReference type="NCBI Taxonomy" id="2268447"/>
    <lineage>
        <taxon>Bacteria</taxon>
        <taxon>Bacillati</taxon>
        <taxon>Actinomycetota</taxon>
        <taxon>Actinomycetes</taxon>
        <taxon>Propionibacteriales</taxon>
        <taxon>Propionibacteriaceae</taxon>
        <taxon>Desertihabitans</taxon>
    </lineage>
</organism>
<feature type="transmembrane region" description="Helical" evidence="1">
    <location>
        <begin position="65"/>
        <end position="85"/>
    </location>
</feature>
<evidence type="ECO:0000256" key="1">
    <source>
        <dbReference type="SAM" id="Phobius"/>
    </source>
</evidence>
<gene>
    <name evidence="3" type="ORF">DT076_16070</name>
</gene>
<sequence>MATAPGWYRDPADSTTYRWWNGLGWTAWRAETDQSPPPPHGGDARTVATVVPAGDRQQRHTARTVLVAVVVLVGLLAAVGVMGAIRRAAEPVPGATTAPTVFGTPAVQAPDLELDAASRRVVLLGELEAQLPADPAVAPRETLLELADPAVLSETEIDGTGFFVHALVGYAGPTLEEQDLDATAAAAGAWVLDQLFSDTDLYTPGTPTTGPLGDLPADRAVQWQVEVAIDSTELDAEADLVRVGVVELSDGRQVVLLSTFPDRADPELAAAFEAYWDSISLR</sequence>
<proteinExistence type="predicted"/>
<comment type="caution">
    <text evidence="3">The sequence shown here is derived from an EMBL/GenBank/DDBJ whole genome shotgun (WGS) entry which is preliminary data.</text>
</comment>
<reference evidence="3 4" key="1">
    <citation type="submission" date="2018-07" db="EMBL/GenBank/DDBJ databases">
        <title>Desertimonas flava gen. nov. sp. nov.</title>
        <authorList>
            <person name="Liu S."/>
        </authorList>
    </citation>
    <scope>NUCLEOTIDE SEQUENCE [LARGE SCALE GENOMIC DNA]</scope>
    <source>
        <strain evidence="3 4">16Sb5-5</strain>
    </source>
</reference>
<dbReference type="AlphaFoldDB" id="A0A367YRB3"/>
<dbReference type="EMBL" id="QOUI01000011">
    <property type="protein sequence ID" value="RCK68433.1"/>
    <property type="molecule type" value="Genomic_DNA"/>
</dbReference>
<keyword evidence="4" id="KW-1185">Reference proteome</keyword>
<feature type="domain" description="DUF2510" evidence="2">
    <location>
        <begin position="5"/>
        <end position="37"/>
    </location>
</feature>
<protein>
    <submittedName>
        <fullName evidence="3">DUF2510 domain-containing protein</fullName>
    </submittedName>
</protein>
<name>A0A367YRB3_9ACTN</name>
<evidence type="ECO:0000259" key="2">
    <source>
        <dbReference type="Pfam" id="PF10708"/>
    </source>
</evidence>
<dbReference type="InterPro" id="IPR018929">
    <property type="entry name" value="DUF2510"/>
</dbReference>
<keyword evidence="1" id="KW-0472">Membrane</keyword>
<dbReference type="Pfam" id="PF10708">
    <property type="entry name" value="DUF2510"/>
    <property type="match status" value="1"/>
</dbReference>
<evidence type="ECO:0000313" key="4">
    <source>
        <dbReference type="Proteomes" id="UP000252770"/>
    </source>
</evidence>
<evidence type="ECO:0000313" key="3">
    <source>
        <dbReference type="EMBL" id="RCK68433.1"/>
    </source>
</evidence>
<dbReference type="RefSeq" id="WP_114127720.1">
    <property type="nucleotide sequence ID" value="NZ_QOUI01000011.1"/>
</dbReference>